<dbReference type="PANTHER" id="PTHR47957">
    <property type="entry name" value="ATP-DEPENDENT HELICASE HRQ1"/>
    <property type="match status" value="1"/>
</dbReference>
<dbReference type="SMART" id="SM00490">
    <property type="entry name" value="HELICc"/>
    <property type="match status" value="1"/>
</dbReference>
<dbReference type="PROSITE" id="PS51192">
    <property type="entry name" value="HELICASE_ATP_BIND_1"/>
    <property type="match status" value="1"/>
</dbReference>
<dbReference type="InterPro" id="IPR014001">
    <property type="entry name" value="Helicase_ATP-bd"/>
</dbReference>
<dbReference type="InterPro" id="IPR001650">
    <property type="entry name" value="Helicase_C-like"/>
</dbReference>
<evidence type="ECO:0000259" key="3">
    <source>
        <dbReference type="PROSITE" id="PS51192"/>
    </source>
</evidence>
<dbReference type="PROSITE" id="PS51194">
    <property type="entry name" value="HELICASE_CTER"/>
    <property type="match status" value="1"/>
</dbReference>
<dbReference type="InterPro" id="IPR018973">
    <property type="entry name" value="MZB"/>
</dbReference>
<sequence length="1646" mass="181514">MTILNPNSFREQLNAVLARFVATSSPINEIRAPRLAEQLRQSIGRLNFVKGPFVETLPDFEKGKSLKGLQDEGVLMPEWRNLASAAPSIWSRPLHGHQEAAIRRQENYLVATGTGSGKTESFLFPLINDILSQGELERPGVRAILVYPLNALANDQLSRIAQLLFRDLGDPGITLGRYTGQVKSRATREEEMTRLRSTPSFLDTFGEDADVPGNWLLSREEMRTAPPHILITNYAMLEHILLLPTNRRLLGGADLRWIVLDEIHTYAGAQAIEVSFLLRRLKAHLGIPDNQVRCVGTSASLDPGRKDELADFASRLFGEPFDGERAVITSKRKAHPSLSRSSVPSGLSAASWAAARTLAETAREAVQNDTPMTIEDWNFEADLLGLSDLHLEDGPSLGDALIKRMAAFEEIHHIAQRLDGGSIAIEALASEIFPDDCDNAVPALVGLISVGVLAVSANAAVFPLLPARYHLISRAPERTGITLMSNAEDNLGTVVIGAERDEDDRPVYELYVCRNCGEPYIEAWDNGALLDPTKGSGERHMLRLVPGGLAIEEDDDADPSHPGQIIFVDPSTGRPMEADDAGAVALEDVALQEDPDDGSRYMRRCAACNHRSARFNEPVTTVRPGDEAIAAVAAQALLEAMPTRDLGTNPPMGGRNLLVFSDNRQDAAFFAPFFERTSREQAIRSAILRAVDTGGRMDIDNLVGAVLRELQADGLRLHRPGVVPERETGSNELLRLKALIAAEITVFGRGRLSLEGFGLIGIDYELINRPIEMVRRAMPDALKPHAEAFVRYLLKVIREHRAIAQKESGMIDLTDESIWTRIAAQLNRCVSRERNPHTSLPLNLIPAGGRPNRFTDLMTRMSAACGTTIDDNEMRDVLTQFWKAIEHPKSMTSKHGVGRGLKLDRSLFIVPGKDISLYQCLSCGARTQFDTAGVCQAMRCDGALRKITPAERSDLSNRNHYVARYLERPQMGIAREHTAAIAGEIRSNIEEEFKVGEVNILSCTTTMEMGVDLGDLEAVLCKNVPPSISNYQQRAGRAGRRAQVAPIVLTTARSGRYDRAVFENFSEYLAAQPIIPYLSLDNAGFFQRHQVSMVLARFLDHRLAGYARPGSPRMRDIFAEALTDETRAAFNEDFTDWLGRAGPSLAEAAALSKRLPPALACIALDQDGLEAVMRNRIMHFADMAWGRFGLMQEAIDNLETERGEIEKTDAQRFIKIDRSLGALRTQQRLYMNQFLIDQLSRRAVIPTYAFPVHSVSLEVLNSAGQTSDTAVLELDRDGSIGISEYAPGAEIVAGGRVWVSEGISKRSKFTGDDAYIERARYRVCSACRSPQLTPQGMDPEEECQQCGATFQKVNATRAFIRPHGFVTSVADGQGRDPGATRIRPTVSDEALLLTEAPRSKYIATDLPGILTFHAPGSNRPEHELGRIITVNRGRHGGGFAWCNSCEHAVPTHGCGPDHAWQQQVFLQTHLNPRSGQPCRFDVSKPSWPIDLAHVFETDVRGLLFEGLPRTPSGDAIVPDGSLDRTLQEALRLGAAELLETDPRDLRALVQKLDGLLVVVIYDSVSGGAGYATRLTNEDGYLARDLLLAARKILNCPNRDCITSCTRCLNDYSNQRNWHDFNRRPAQAWIETILMDAGVKIDPQWDL</sequence>
<dbReference type="STRING" id="195913.SAMN04488004_103240"/>
<dbReference type="SMART" id="SM00487">
    <property type="entry name" value="DEXDc"/>
    <property type="match status" value="1"/>
</dbReference>
<name>A0A1I4D8G8_9RHOB</name>
<evidence type="ECO:0000259" key="4">
    <source>
        <dbReference type="PROSITE" id="PS51194"/>
    </source>
</evidence>
<feature type="domain" description="Helicase C-terminal" evidence="4">
    <location>
        <begin position="902"/>
        <end position="1083"/>
    </location>
</feature>
<evidence type="ECO:0000313" key="5">
    <source>
        <dbReference type="EMBL" id="SFK88667.1"/>
    </source>
</evidence>
<feature type="domain" description="Helicase ATP-binding" evidence="3">
    <location>
        <begin position="99"/>
        <end position="319"/>
    </location>
</feature>
<keyword evidence="6" id="KW-1185">Reference proteome</keyword>
<evidence type="ECO:0000256" key="2">
    <source>
        <dbReference type="ARBA" id="ARBA00022840"/>
    </source>
</evidence>
<organism evidence="5 6">
    <name type="scientific">Loktanella salsilacus</name>
    <dbReference type="NCBI Taxonomy" id="195913"/>
    <lineage>
        <taxon>Bacteria</taxon>
        <taxon>Pseudomonadati</taxon>
        <taxon>Pseudomonadota</taxon>
        <taxon>Alphaproteobacteria</taxon>
        <taxon>Rhodobacterales</taxon>
        <taxon>Roseobacteraceae</taxon>
        <taxon>Loktanella</taxon>
    </lineage>
</organism>
<dbReference type="SUPFAM" id="SSF52540">
    <property type="entry name" value="P-loop containing nucleoside triphosphate hydrolases"/>
    <property type="match status" value="2"/>
</dbReference>
<dbReference type="GO" id="GO:0036297">
    <property type="term" value="P:interstrand cross-link repair"/>
    <property type="evidence" value="ECO:0007669"/>
    <property type="project" value="TreeGrafter"/>
</dbReference>
<evidence type="ECO:0000256" key="1">
    <source>
        <dbReference type="ARBA" id="ARBA00022741"/>
    </source>
</evidence>
<dbReference type="Gene3D" id="3.40.50.300">
    <property type="entry name" value="P-loop containing nucleotide triphosphate hydrolases"/>
    <property type="match status" value="2"/>
</dbReference>
<dbReference type="GO" id="GO:0006289">
    <property type="term" value="P:nucleotide-excision repair"/>
    <property type="evidence" value="ECO:0007669"/>
    <property type="project" value="TreeGrafter"/>
</dbReference>
<keyword evidence="1" id="KW-0547">Nucleotide-binding</keyword>
<dbReference type="RefSeq" id="WP_090185970.1">
    <property type="nucleotide sequence ID" value="NZ_FOTF01000003.1"/>
</dbReference>
<proteinExistence type="predicted"/>
<dbReference type="GO" id="GO:0043138">
    <property type="term" value="F:3'-5' DNA helicase activity"/>
    <property type="evidence" value="ECO:0007669"/>
    <property type="project" value="TreeGrafter"/>
</dbReference>
<dbReference type="Pfam" id="PF00271">
    <property type="entry name" value="Helicase_C"/>
    <property type="match status" value="1"/>
</dbReference>
<dbReference type="Pfam" id="PF09369">
    <property type="entry name" value="MZB"/>
    <property type="match status" value="1"/>
</dbReference>
<dbReference type="PANTHER" id="PTHR47957:SF3">
    <property type="entry name" value="ATP-DEPENDENT HELICASE HRQ1"/>
    <property type="match status" value="1"/>
</dbReference>
<keyword evidence="2" id="KW-0067">ATP-binding</keyword>
<dbReference type="GO" id="GO:0003676">
    <property type="term" value="F:nucleic acid binding"/>
    <property type="evidence" value="ECO:0007669"/>
    <property type="project" value="InterPro"/>
</dbReference>
<evidence type="ECO:0000313" key="6">
    <source>
        <dbReference type="Proteomes" id="UP000199550"/>
    </source>
</evidence>
<dbReference type="Proteomes" id="UP000199550">
    <property type="component" value="Unassembled WGS sequence"/>
</dbReference>
<accession>A0A1I4D8G8</accession>
<dbReference type="Pfam" id="PF00270">
    <property type="entry name" value="DEAD"/>
    <property type="match status" value="1"/>
</dbReference>
<evidence type="ECO:0008006" key="7">
    <source>
        <dbReference type="Google" id="ProtNLM"/>
    </source>
</evidence>
<dbReference type="EMBL" id="FOTF01000003">
    <property type="protein sequence ID" value="SFK88667.1"/>
    <property type="molecule type" value="Genomic_DNA"/>
</dbReference>
<reference evidence="5 6" key="1">
    <citation type="submission" date="2016-10" db="EMBL/GenBank/DDBJ databases">
        <authorList>
            <person name="de Groot N.N."/>
        </authorList>
    </citation>
    <scope>NUCLEOTIDE SEQUENCE [LARGE SCALE GENOMIC DNA]</scope>
    <source>
        <strain evidence="5 6">DSM 16199</strain>
    </source>
</reference>
<protein>
    <recommendedName>
        <fullName evidence="7">DEAD/DEAH box helicase</fullName>
    </recommendedName>
</protein>
<dbReference type="GO" id="GO:0005524">
    <property type="term" value="F:ATP binding"/>
    <property type="evidence" value="ECO:0007669"/>
    <property type="project" value="UniProtKB-KW"/>
</dbReference>
<gene>
    <name evidence="5" type="ORF">SAMN04488004_103240</name>
</gene>
<dbReference type="InterPro" id="IPR011545">
    <property type="entry name" value="DEAD/DEAH_box_helicase_dom"/>
</dbReference>
<dbReference type="InterPro" id="IPR027417">
    <property type="entry name" value="P-loop_NTPase"/>
</dbReference>
<dbReference type="OrthoDB" id="9815222at2"/>